<feature type="chain" id="PRO_5046631418" evidence="2">
    <location>
        <begin position="23"/>
        <end position="326"/>
    </location>
</feature>
<name>A0ABU9M6Q8_STUCH</name>
<feature type="compositionally biased region" description="Basic and acidic residues" evidence="1">
    <location>
        <begin position="54"/>
        <end position="74"/>
    </location>
</feature>
<feature type="signal peptide" evidence="2">
    <location>
        <begin position="1"/>
        <end position="22"/>
    </location>
</feature>
<dbReference type="Pfam" id="PF05275">
    <property type="entry name" value="CopB"/>
    <property type="match status" value="1"/>
</dbReference>
<comment type="caution">
    <text evidence="3">The sequence shown here is derived from an EMBL/GenBank/DDBJ whole genome shotgun (WGS) entry which is preliminary data.</text>
</comment>
<protein>
    <submittedName>
        <fullName evidence="3">Copper resistance protein B</fullName>
    </submittedName>
</protein>
<dbReference type="InterPro" id="IPR007939">
    <property type="entry name" value="Cu-R_B_prcur"/>
</dbReference>
<accession>A0ABU9M6Q8</accession>
<evidence type="ECO:0000313" key="4">
    <source>
        <dbReference type="Proteomes" id="UP001467669"/>
    </source>
</evidence>
<dbReference type="RefSeq" id="WP_342405950.1">
    <property type="nucleotide sequence ID" value="NZ_JBCFXD010000003.1"/>
</dbReference>
<evidence type="ECO:0000256" key="1">
    <source>
        <dbReference type="SAM" id="MobiDB-lite"/>
    </source>
</evidence>
<feature type="compositionally biased region" description="Polar residues" evidence="1">
    <location>
        <begin position="43"/>
        <end position="53"/>
    </location>
</feature>
<reference evidence="3 4" key="1">
    <citation type="submission" date="2024-04" db="EMBL/GenBank/DDBJ databases">
        <title>Draft Genome Sequence of Isolates Cultured from Underwater Hawaii Seamounts in the North Pacific Ocean.</title>
        <authorList>
            <person name="Sharma I."/>
            <person name="Darden B."/>
            <person name="Creggett J."/>
            <person name="Taylor S."/>
            <person name="Grant M.P."/>
            <person name="Scott J."/>
            <person name="Attles S."/>
            <person name="Walker S."/>
            <person name="Johnson G."/>
            <person name="St. Cloud C."/>
        </authorList>
    </citation>
    <scope>NUCLEOTIDE SEQUENCE [LARGE SCALE GENOMIC DNA]</scope>
    <source>
        <strain evidence="3 4">03GJ23</strain>
    </source>
</reference>
<organism evidence="3 4">
    <name type="scientific">Stutzerimonas chloritidismutans</name>
    <name type="common">Pseudomonas chloritidismutans</name>
    <dbReference type="NCBI Taxonomy" id="203192"/>
    <lineage>
        <taxon>Bacteria</taxon>
        <taxon>Pseudomonadati</taxon>
        <taxon>Pseudomonadota</taxon>
        <taxon>Gammaproteobacteria</taxon>
        <taxon>Pseudomonadales</taxon>
        <taxon>Pseudomonadaceae</taxon>
        <taxon>Stutzerimonas</taxon>
    </lineage>
</organism>
<dbReference type="SUPFAM" id="SSF56935">
    <property type="entry name" value="Porins"/>
    <property type="match status" value="1"/>
</dbReference>
<keyword evidence="4" id="KW-1185">Reference proteome</keyword>
<sequence length="326" mass="35193">MTIKLALLSALCLAAATSQAQAAMDHSGHAGHSPAAPVPAESHGQNHSQPNHTQSDRGMMDHGVVDHGAMDHSGHAMPHPPPTGIPPGEANRPPVPTLSPADIEAAFPDLPEHGMHQGSSHFMFVADELEWQDADAGTTLAWDLSGWAGGDIDRLAFRSEGERTNGHTEEAELQLLWSHAIGPWWETVAGVRQDFEPGSPQTWAAFGVQGMPLYGLETEATAFLGEGGQSALRLEAEYDLLLTQRWVLQPTAELNLYGRTDESRGIGSGFSDASVGLRLRYEISRQFAPYVGVSWSRAYGNSAELQRAEGEDTSEARLVAGIRFWF</sequence>
<proteinExistence type="predicted"/>
<evidence type="ECO:0000313" key="3">
    <source>
        <dbReference type="EMBL" id="MEL7558805.1"/>
    </source>
</evidence>
<feature type="region of interest" description="Disordered" evidence="1">
    <location>
        <begin position="24"/>
        <end position="97"/>
    </location>
</feature>
<keyword evidence="2" id="KW-0732">Signal</keyword>
<dbReference type="Gene3D" id="2.40.128.130">
    <property type="entry name" value="Autotransporter beta-domain"/>
    <property type="match status" value="1"/>
</dbReference>
<dbReference type="InterPro" id="IPR036709">
    <property type="entry name" value="Autotransporte_beta_dom_sf"/>
</dbReference>
<gene>
    <name evidence="3" type="ORF">AAGW23_08145</name>
</gene>
<dbReference type="Proteomes" id="UP001467669">
    <property type="component" value="Unassembled WGS sequence"/>
</dbReference>
<dbReference type="EMBL" id="JBCFXD010000003">
    <property type="protein sequence ID" value="MEL7558805.1"/>
    <property type="molecule type" value="Genomic_DNA"/>
</dbReference>
<evidence type="ECO:0000256" key="2">
    <source>
        <dbReference type="SAM" id="SignalP"/>
    </source>
</evidence>